<organism evidence="1 2">
    <name type="scientific">Candidatus Azambacteria bacterium GW2011_GWA1_44_9</name>
    <dbReference type="NCBI Taxonomy" id="1618610"/>
    <lineage>
        <taxon>Bacteria</taxon>
        <taxon>Candidatus Azamiibacteriota</taxon>
    </lineage>
</organism>
<sequence>MDISFFKDFIRLFVGTGRFELPTLAGCASETHAYTNSATCPYCICIEEGSVSIFVPRRGLGQALARRHHVFRSLPTGAVHLLALLFRLLTKQLKRSCGSSTYSLPYLLVRPIEHDGYPHSLSSPLLRLQNLVTKSYHFSFPILCRGEDSNLHRLPLPNACFAYAQQRHLRIRAPDENQSSLIFIPASVRHAQSAGERTRTSTGYPDCS</sequence>
<name>A0A0G1KDI9_9BACT</name>
<accession>A0A0G1KDI9</accession>
<dbReference type="Proteomes" id="UP000034595">
    <property type="component" value="Unassembled WGS sequence"/>
</dbReference>
<evidence type="ECO:0000313" key="2">
    <source>
        <dbReference type="Proteomes" id="UP000034595"/>
    </source>
</evidence>
<gene>
    <name evidence="1" type="ORF">UW78_C0005G0015</name>
</gene>
<evidence type="ECO:0000313" key="1">
    <source>
        <dbReference type="EMBL" id="KKT81796.1"/>
    </source>
</evidence>
<dbReference type="EMBL" id="LCJQ01000005">
    <property type="protein sequence ID" value="KKT81796.1"/>
    <property type="molecule type" value="Genomic_DNA"/>
</dbReference>
<proteinExistence type="predicted"/>
<reference evidence="1 2" key="1">
    <citation type="journal article" date="2015" name="Nature">
        <title>rRNA introns, odd ribosomes, and small enigmatic genomes across a large radiation of phyla.</title>
        <authorList>
            <person name="Brown C.T."/>
            <person name="Hug L.A."/>
            <person name="Thomas B.C."/>
            <person name="Sharon I."/>
            <person name="Castelle C.J."/>
            <person name="Singh A."/>
            <person name="Wilkins M.J."/>
            <person name="Williams K.H."/>
            <person name="Banfield J.F."/>
        </authorList>
    </citation>
    <scope>NUCLEOTIDE SEQUENCE [LARGE SCALE GENOMIC DNA]</scope>
</reference>
<dbReference type="AlphaFoldDB" id="A0A0G1KDI9"/>
<comment type="caution">
    <text evidence="1">The sequence shown here is derived from an EMBL/GenBank/DDBJ whole genome shotgun (WGS) entry which is preliminary data.</text>
</comment>
<protein>
    <submittedName>
        <fullName evidence="1">Uncharacterized protein</fullName>
    </submittedName>
</protein>